<comment type="caution">
    <text evidence="2">The sequence shown here is derived from an EMBL/GenBank/DDBJ whole genome shotgun (WGS) entry which is preliminary data.</text>
</comment>
<keyword evidence="3" id="KW-1185">Reference proteome</keyword>
<dbReference type="OrthoDB" id="964746at2"/>
<organism evidence="2 3">
    <name type="scientific">Symmachiella macrocystis</name>
    <dbReference type="NCBI Taxonomy" id="2527985"/>
    <lineage>
        <taxon>Bacteria</taxon>
        <taxon>Pseudomonadati</taxon>
        <taxon>Planctomycetota</taxon>
        <taxon>Planctomycetia</taxon>
        <taxon>Planctomycetales</taxon>
        <taxon>Planctomycetaceae</taxon>
        <taxon>Symmachiella</taxon>
    </lineage>
</organism>
<gene>
    <name evidence="2" type="ORF">CA54_40790</name>
</gene>
<dbReference type="RefSeq" id="WP_146372629.1">
    <property type="nucleotide sequence ID" value="NZ_SJPP01000002.1"/>
</dbReference>
<dbReference type="AlphaFoldDB" id="A0A5C6BB00"/>
<evidence type="ECO:0000313" key="2">
    <source>
        <dbReference type="EMBL" id="TWU08842.1"/>
    </source>
</evidence>
<evidence type="ECO:0000313" key="3">
    <source>
        <dbReference type="Proteomes" id="UP000320735"/>
    </source>
</evidence>
<accession>A0A5C6BB00</accession>
<protein>
    <submittedName>
        <fullName evidence="2">Phage terminase, small subunit</fullName>
    </submittedName>
</protein>
<dbReference type="EMBL" id="SJPP01000002">
    <property type="protein sequence ID" value="TWU08842.1"/>
    <property type="molecule type" value="Genomic_DNA"/>
</dbReference>
<dbReference type="Pfam" id="PF05119">
    <property type="entry name" value="Terminase_4"/>
    <property type="match status" value="1"/>
</dbReference>
<dbReference type="Proteomes" id="UP000320735">
    <property type="component" value="Unassembled WGS sequence"/>
</dbReference>
<feature type="region of interest" description="Disordered" evidence="1">
    <location>
        <begin position="17"/>
        <end position="42"/>
    </location>
</feature>
<name>A0A5C6BB00_9PLAN</name>
<evidence type="ECO:0000256" key="1">
    <source>
        <dbReference type="SAM" id="MobiDB-lite"/>
    </source>
</evidence>
<reference evidence="2 3" key="1">
    <citation type="submission" date="2019-02" db="EMBL/GenBank/DDBJ databases">
        <title>Deep-cultivation of Planctomycetes and their phenomic and genomic characterization uncovers novel biology.</title>
        <authorList>
            <person name="Wiegand S."/>
            <person name="Jogler M."/>
            <person name="Boedeker C."/>
            <person name="Pinto D."/>
            <person name="Vollmers J."/>
            <person name="Rivas-Marin E."/>
            <person name="Kohn T."/>
            <person name="Peeters S.H."/>
            <person name="Heuer A."/>
            <person name="Rast P."/>
            <person name="Oberbeckmann S."/>
            <person name="Bunk B."/>
            <person name="Jeske O."/>
            <person name="Meyerdierks A."/>
            <person name="Storesund J.E."/>
            <person name="Kallscheuer N."/>
            <person name="Luecker S."/>
            <person name="Lage O.M."/>
            <person name="Pohl T."/>
            <person name="Merkel B.J."/>
            <person name="Hornburger P."/>
            <person name="Mueller R.-W."/>
            <person name="Bruemmer F."/>
            <person name="Labrenz M."/>
            <person name="Spormann A.M."/>
            <person name="Op Den Camp H."/>
            <person name="Overmann J."/>
            <person name="Amann R."/>
            <person name="Jetten M.S.M."/>
            <person name="Mascher T."/>
            <person name="Medema M.H."/>
            <person name="Devos D.P."/>
            <person name="Kaster A.-K."/>
            <person name="Ovreas L."/>
            <person name="Rohde M."/>
            <person name="Galperin M.Y."/>
            <person name="Jogler C."/>
        </authorList>
    </citation>
    <scope>NUCLEOTIDE SEQUENCE [LARGE SCALE GENOMIC DNA]</scope>
    <source>
        <strain evidence="2 3">CA54</strain>
    </source>
</reference>
<proteinExistence type="predicted"/>
<sequence length="158" mass="17420">MAGGRPRTPLAHLKLTGAYRADRHGDRDDEPQADGMPKKPRGLKKHAAKLWDAIVPQLVDMGIVGEIDTTMIRTCCEMYHLYRLALAVAEAEPLNKDARISVSTYAGLFDKAATKLGISPADRTKLTIQPIETESSLSTFARKREAVEMEQILGFGTR</sequence>
<dbReference type="InterPro" id="IPR006448">
    <property type="entry name" value="Phage_term_ssu_P27"/>
</dbReference>